<accession>A0A9P7B1P4</accession>
<feature type="compositionally biased region" description="Polar residues" evidence="1">
    <location>
        <begin position="97"/>
        <end position="108"/>
    </location>
</feature>
<organism evidence="2 4">
    <name type="scientific">Rhodotorula mucilaginosa</name>
    <name type="common">Yeast</name>
    <name type="synonym">Rhodotorula rubra</name>
    <dbReference type="NCBI Taxonomy" id="5537"/>
    <lineage>
        <taxon>Eukaryota</taxon>
        <taxon>Fungi</taxon>
        <taxon>Dikarya</taxon>
        <taxon>Basidiomycota</taxon>
        <taxon>Pucciniomycotina</taxon>
        <taxon>Microbotryomycetes</taxon>
        <taxon>Sporidiobolales</taxon>
        <taxon>Sporidiobolaceae</taxon>
        <taxon>Rhodotorula</taxon>
    </lineage>
</organism>
<feature type="region of interest" description="Disordered" evidence="1">
    <location>
        <begin position="20"/>
        <end position="108"/>
    </location>
</feature>
<name>A0A9P7B1P4_RHOMI</name>
<feature type="compositionally biased region" description="Basic and acidic residues" evidence="1">
    <location>
        <begin position="57"/>
        <end position="68"/>
    </location>
</feature>
<evidence type="ECO:0000313" key="3">
    <source>
        <dbReference type="EMBL" id="KAG0653552.1"/>
    </source>
</evidence>
<keyword evidence="4" id="KW-1185">Reference proteome</keyword>
<feature type="compositionally biased region" description="Low complexity" evidence="1">
    <location>
        <begin position="133"/>
        <end position="149"/>
    </location>
</feature>
<evidence type="ECO:0000313" key="2">
    <source>
        <dbReference type="EMBL" id="KAG0653547.1"/>
    </source>
</evidence>
<comment type="caution">
    <text evidence="2">The sequence shown here is derived from an EMBL/GenBank/DDBJ whole genome shotgun (WGS) entry which is preliminary data.</text>
</comment>
<feature type="non-terminal residue" evidence="2">
    <location>
        <position position="1"/>
    </location>
</feature>
<dbReference type="AlphaFoldDB" id="A0A9P7B1P4"/>
<dbReference type="EMBL" id="PUHQ01000193">
    <property type="protein sequence ID" value="KAG0653552.1"/>
    <property type="molecule type" value="Genomic_DNA"/>
</dbReference>
<dbReference type="EMBL" id="PUHQ01000193">
    <property type="protein sequence ID" value="KAG0653547.1"/>
    <property type="molecule type" value="Genomic_DNA"/>
</dbReference>
<evidence type="ECO:0000313" key="4">
    <source>
        <dbReference type="Proteomes" id="UP000777482"/>
    </source>
</evidence>
<dbReference type="Proteomes" id="UP000777482">
    <property type="component" value="Unassembled WGS sequence"/>
</dbReference>
<sequence>AQLLTRLELVEEKLARLTTPDAGPISFSPFSGTSTPLPAYEPTFAFNTPDIKPLPQPEERAFVEERERQRRRTSQVSFEHLAPLDPPFSLDPPSTTSRPIETQPNDRTAASLSTFRLEALPAAAAAIVPPSTPSLSSGASSSSAAGSVSGLELDIASTPEPAAESYLDLHELDVSPEWSAWAKAVEPSFDSKAGPLESGAQPHDDEAALAYLNWSAFHDASMTTTAGDGPSDRA</sequence>
<protein>
    <submittedName>
        <fullName evidence="2">Uncharacterized protein</fullName>
    </submittedName>
</protein>
<reference evidence="2 4" key="1">
    <citation type="submission" date="2020-11" db="EMBL/GenBank/DDBJ databases">
        <title>Kefir isolates.</title>
        <authorList>
            <person name="Marcisauskas S."/>
            <person name="Kim Y."/>
            <person name="Blasche S."/>
        </authorList>
    </citation>
    <scope>NUCLEOTIDE SEQUENCE [LARGE SCALE GENOMIC DNA]</scope>
    <source>
        <strain evidence="2 4">KR</strain>
    </source>
</reference>
<dbReference type="OrthoDB" id="2529708at2759"/>
<feature type="region of interest" description="Disordered" evidence="1">
    <location>
        <begin position="129"/>
        <end position="149"/>
    </location>
</feature>
<proteinExistence type="predicted"/>
<gene>
    <name evidence="2" type="ORF">C6P46_002486</name>
    <name evidence="3" type="ORF">C6P46_002491</name>
</gene>
<evidence type="ECO:0000256" key="1">
    <source>
        <dbReference type="SAM" id="MobiDB-lite"/>
    </source>
</evidence>